<name>A0A8X7MI78_9BASI</name>
<evidence type="ECO:0000313" key="2">
    <source>
        <dbReference type="Proteomes" id="UP000077684"/>
    </source>
</evidence>
<dbReference type="AlphaFoldDB" id="A0A8X7MI78"/>
<proteinExistence type="predicted"/>
<reference evidence="1" key="2">
    <citation type="journal article" date="2019" name="IMA Fungus">
        <title>Genome sequencing and comparison of five Tilletia species to identify candidate genes for the detection of regulated species infecting wheat.</title>
        <authorList>
            <person name="Nguyen H.D.T."/>
            <person name="Sultana T."/>
            <person name="Kesanakurti P."/>
            <person name="Hambleton S."/>
        </authorList>
    </citation>
    <scope>NUCLEOTIDE SEQUENCE</scope>
    <source>
        <strain evidence="1">DAOMC 236426</strain>
    </source>
</reference>
<protein>
    <submittedName>
        <fullName evidence="1">Uncharacterized protein</fullName>
    </submittedName>
</protein>
<keyword evidence="2" id="KW-1185">Reference proteome</keyword>
<dbReference type="EMBL" id="LWDE02002839">
    <property type="protein sequence ID" value="KAE8236666.1"/>
    <property type="molecule type" value="Genomic_DNA"/>
</dbReference>
<reference evidence="1" key="1">
    <citation type="submission" date="2016-04" db="EMBL/GenBank/DDBJ databases">
        <authorList>
            <person name="Nguyen H.D."/>
            <person name="Samba Siva P."/>
            <person name="Cullis J."/>
            <person name="Levesque C.A."/>
            <person name="Hambleton S."/>
        </authorList>
    </citation>
    <scope>NUCLEOTIDE SEQUENCE</scope>
    <source>
        <strain evidence="1">DAOMC 236426</strain>
    </source>
</reference>
<organism evidence="1 2">
    <name type="scientific">Tilletia controversa</name>
    <name type="common">dwarf bunt fungus</name>
    <dbReference type="NCBI Taxonomy" id="13291"/>
    <lineage>
        <taxon>Eukaryota</taxon>
        <taxon>Fungi</taxon>
        <taxon>Dikarya</taxon>
        <taxon>Basidiomycota</taxon>
        <taxon>Ustilaginomycotina</taxon>
        <taxon>Exobasidiomycetes</taxon>
        <taxon>Tilletiales</taxon>
        <taxon>Tilletiaceae</taxon>
        <taxon>Tilletia</taxon>
    </lineage>
</organism>
<sequence length="297" mass="33270">MDAASTRLAVLSLQAQAAAGDMDIAEIDVITTMERYCMMGQNNRILAHFEGKGETPGAVKDISSIEGKLPTILPRLVPSNVVEDGGKAFLRSIAQQAFLCVSVPAYDASNHYISDTALAYAKHKPEELGTNGKHLLSPTNKKGKQNVLAIIQEKINSMRFDIRKLVHESIEAEKNLKELVEDVQASCPEMEVTWEFTEYVALWRRTGVTNGYKKEGGDWNNKFWTQHDERLHNYLENCKAGDAGDEEKRKEAEDYIYDVIVHDEEQFGECPRPERRATCDVQTLFSNIFANGIASNV</sequence>
<comment type="caution">
    <text evidence="1">The sequence shown here is derived from an EMBL/GenBank/DDBJ whole genome shotgun (WGS) entry which is preliminary data.</text>
</comment>
<accession>A0A8X7MI78</accession>
<gene>
    <name evidence="1" type="ORF">A4X06_0g9475</name>
</gene>
<evidence type="ECO:0000313" key="1">
    <source>
        <dbReference type="EMBL" id="KAE8236666.1"/>
    </source>
</evidence>
<dbReference type="Proteomes" id="UP000077684">
    <property type="component" value="Unassembled WGS sequence"/>
</dbReference>